<dbReference type="PANTHER" id="PTHR36842">
    <property type="entry name" value="PROTEIN TOLB HOMOLOG"/>
    <property type="match status" value="1"/>
</dbReference>
<organism evidence="2 3">
    <name type="scientific">Longimicrobium terrae</name>
    <dbReference type="NCBI Taxonomy" id="1639882"/>
    <lineage>
        <taxon>Bacteria</taxon>
        <taxon>Pseudomonadati</taxon>
        <taxon>Gemmatimonadota</taxon>
        <taxon>Longimicrobiia</taxon>
        <taxon>Longimicrobiales</taxon>
        <taxon>Longimicrobiaceae</taxon>
        <taxon>Longimicrobium</taxon>
    </lineage>
</organism>
<dbReference type="RefSeq" id="WP_170032759.1">
    <property type="nucleotide sequence ID" value="NZ_JABDTL010000001.1"/>
</dbReference>
<dbReference type="Proteomes" id="UP000582837">
    <property type="component" value="Unassembled WGS sequence"/>
</dbReference>
<comment type="similarity">
    <text evidence="1">Belongs to the TolB family.</text>
</comment>
<dbReference type="InterPro" id="IPR011042">
    <property type="entry name" value="6-blade_b-propeller_TolB-like"/>
</dbReference>
<dbReference type="Gene3D" id="2.120.10.30">
    <property type="entry name" value="TolB, C-terminal domain"/>
    <property type="match status" value="2"/>
</dbReference>
<dbReference type="PANTHER" id="PTHR36842:SF1">
    <property type="entry name" value="PROTEIN TOLB"/>
    <property type="match status" value="1"/>
</dbReference>
<reference evidence="2 3" key="1">
    <citation type="submission" date="2020-08" db="EMBL/GenBank/DDBJ databases">
        <title>Genomic Encyclopedia of Type Strains, Phase IV (KMG-IV): sequencing the most valuable type-strain genomes for metagenomic binning, comparative biology and taxonomic classification.</title>
        <authorList>
            <person name="Goeker M."/>
        </authorList>
    </citation>
    <scope>NUCLEOTIDE SEQUENCE [LARGE SCALE GENOMIC DNA]</scope>
    <source>
        <strain evidence="2 3">DSM 29007</strain>
    </source>
</reference>
<comment type="caution">
    <text evidence="2">The sequence shown here is derived from an EMBL/GenBank/DDBJ whole genome shotgun (WGS) entry which is preliminary data.</text>
</comment>
<dbReference type="InterPro" id="IPR011659">
    <property type="entry name" value="WD40"/>
</dbReference>
<accession>A0A841H3J6</accession>
<dbReference type="AlphaFoldDB" id="A0A841H3J6"/>
<keyword evidence="3" id="KW-1185">Reference proteome</keyword>
<sequence>MYIPPFRRALLLVLAAVAMDGCRDARSAEPGSAPDTMRRGERRALAGRILFVSERDGQAEVYEVRPDGSAPHRLTRSASQDYPGAVSPDGSALLVVSVSGEERNTTERMAVLPLRGEGAARSVGPASARVRSPAWSPDGSWIVFESDTASFRDLYRMRRDGSGLRRLTDNPQGNFDPAVSPDGAWIAFVSSRDGDAEIYRMRADGTDVLRLTAFHTDDWAPRWSPDGRRIAFVSNREGRDRVYLVGADGTAIRALNAATDTAQEAEPAWSPDGLRVAHTIRAGEGSRIAVTDLRTGRRTLVSPAGEAASAPAWSPDGRHLAYTASRGAESDIRIVRADGGASFTVVRAPGADWLPRWTR</sequence>
<dbReference type="Gene3D" id="2.120.10.60">
    <property type="entry name" value="Tricorn protease N-terminal domain"/>
    <property type="match status" value="1"/>
</dbReference>
<dbReference type="EMBL" id="JACHIA010000016">
    <property type="protein sequence ID" value="MBB6072574.1"/>
    <property type="molecule type" value="Genomic_DNA"/>
</dbReference>
<proteinExistence type="inferred from homology"/>
<protein>
    <submittedName>
        <fullName evidence="2">Tol biopolymer transport system component</fullName>
    </submittedName>
</protein>
<evidence type="ECO:0000256" key="1">
    <source>
        <dbReference type="ARBA" id="ARBA00009820"/>
    </source>
</evidence>
<gene>
    <name evidence="2" type="ORF">HNQ61_004237</name>
</gene>
<evidence type="ECO:0000313" key="3">
    <source>
        <dbReference type="Proteomes" id="UP000582837"/>
    </source>
</evidence>
<dbReference type="SUPFAM" id="SSF82171">
    <property type="entry name" value="DPP6 N-terminal domain-like"/>
    <property type="match status" value="1"/>
</dbReference>
<evidence type="ECO:0000313" key="2">
    <source>
        <dbReference type="EMBL" id="MBB6072574.1"/>
    </source>
</evidence>
<name>A0A841H3J6_9BACT</name>
<dbReference type="Pfam" id="PF07676">
    <property type="entry name" value="PD40"/>
    <property type="match status" value="5"/>
</dbReference>